<dbReference type="EMBL" id="SDMP01000014">
    <property type="protein sequence ID" value="RYR15840.1"/>
    <property type="molecule type" value="Genomic_DNA"/>
</dbReference>
<comment type="caution">
    <text evidence="1">The sequence shown here is derived from an EMBL/GenBank/DDBJ whole genome shotgun (WGS) entry which is preliminary data.</text>
</comment>
<evidence type="ECO:0000313" key="2">
    <source>
        <dbReference type="Proteomes" id="UP000289738"/>
    </source>
</evidence>
<organism evidence="1 2">
    <name type="scientific">Arachis hypogaea</name>
    <name type="common">Peanut</name>
    <dbReference type="NCBI Taxonomy" id="3818"/>
    <lineage>
        <taxon>Eukaryota</taxon>
        <taxon>Viridiplantae</taxon>
        <taxon>Streptophyta</taxon>
        <taxon>Embryophyta</taxon>
        <taxon>Tracheophyta</taxon>
        <taxon>Spermatophyta</taxon>
        <taxon>Magnoliopsida</taxon>
        <taxon>eudicotyledons</taxon>
        <taxon>Gunneridae</taxon>
        <taxon>Pentapetalae</taxon>
        <taxon>rosids</taxon>
        <taxon>fabids</taxon>
        <taxon>Fabales</taxon>
        <taxon>Fabaceae</taxon>
        <taxon>Papilionoideae</taxon>
        <taxon>50 kb inversion clade</taxon>
        <taxon>dalbergioids sensu lato</taxon>
        <taxon>Dalbergieae</taxon>
        <taxon>Pterocarpus clade</taxon>
        <taxon>Arachis</taxon>
    </lineage>
</organism>
<keyword evidence="2" id="KW-1185">Reference proteome</keyword>
<dbReference type="AlphaFoldDB" id="A0A444ZNS7"/>
<gene>
    <name evidence="1" type="ORF">Ahy_B04g072781</name>
</gene>
<proteinExistence type="predicted"/>
<evidence type="ECO:0000313" key="1">
    <source>
        <dbReference type="EMBL" id="RYR15840.1"/>
    </source>
</evidence>
<dbReference type="Proteomes" id="UP000289738">
    <property type="component" value="Chromosome B04"/>
</dbReference>
<reference evidence="1 2" key="1">
    <citation type="submission" date="2019-01" db="EMBL/GenBank/DDBJ databases">
        <title>Sequencing of cultivated peanut Arachis hypogaea provides insights into genome evolution and oil improvement.</title>
        <authorList>
            <person name="Chen X."/>
        </authorList>
    </citation>
    <scope>NUCLEOTIDE SEQUENCE [LARGE SCALE GENOMIC DNA]</scope>
    <source>
        <strain evidence="2">cv. Fuhuasheng</strain>
        <tissue evidence="1">Leaves</tissue>
    </source>
</reference>
<protein>
    <submittedName>
        <fullName evidence="1">Uncharacterized protein</fullName>
    </submittedName>
</protein>
<name>A0A444ZNS7_ARAHY</name>
<accession>A0A444ZNS7</accession>
<sequence length="98" mass="11565">MNTATAVSQLIDIPPFMRSLDLDAMHAPEFPEYANISVFDHEDEEFRIGMEYSTRKAVVAAIRSYTIFRRVDYNVYESKPQTFYAKCKTYEHRCNWLI</sequence>